<dbReference type="InterPro" id="IPR017871">
    <property type="entry name" value="ABC_transporter-like_CS"/>
</dbReference>
<sequence length="588" mass="63669">MHRPDDAPLAVKLRPLARLVPFLRPYRGVLSLALLALTLAAVATLAVPYTVRYMIDAGFTQDSAASMDRYFLALLGVATLLALATATRHYLVSWLGERVVADIRQAIYRHVIVMDPGFFEVTRTGEVQSRLTTDTTLIQTVVGTTVSMALRNGFILVGGLLMLMITSPRLSGLIVILVPIVVVPLIIIGRRVRRLSRASQDRVADISAYAGESLNAVQTIQAFTFEARASDKYCRAVEGSFQTALRRLRVRSLLSALIILLVFGAAVALLWVGAQAVMNGTMSAGELSQFVLYTVLVASASGVLSEVWGELQRAAGATERLMELLLVRPAIAAPAQALALPATLQGAVRFEDVGFCYPSRPERPALASFSLAIEPGQTVALVGPSGAGKSTVFQLLLRFYDPQQGGIQLDGVPIDRLDPRALRQRIGLVPQETVVFAADAMENIRYGRPEATDEEVMAAARLAAADGFLSRLPEGYQTFLGERGVRLSGGERQRLAIARAILKDPPLMLLDEATSALDAESEQLVQQALNRLMAQRTTLVIAHRLATVLKAQHIVVMEAGRIVATGTHDQLMQQDGLYARLAKLQFTA</sequence>
<dbReference type="STRING" id="1748243.Tel_09250"/>
<feature type="transmembrane region" description="Helical" evidence="7">
    <location>
        <begin position="290"/>
        <end position="311"/>
    </location>
</feature>
<feature type="domain" description="ABC transporter" evidence="8">
    <location>
        <begin position="348"/>
        <end position="584"/>
    </location>
</feature>
<dbReference type="CDD" id="cd18575">
    <property type="entry name" value="ABC_6TM_bac_exporter_ABCB8_10_like"/>
    <property type="match status" value="1"/>
</dbReference>
<dbReference type="PROSITE" id="PS50929">
    <property type="entry name" value="ABC_TM1F"/>
    <property type="match status" value="1"/>
</dbReference>
<dbReference type="CDD" id="cd03249">
    <property type="entry name" value="ABC_MTABC3_MDL1_MDL2"/>
    <property type="match status" value="1"/>
</dbReference>
<keyword evidence="2 7" id="KW-0812">Transmembrane</keyword>
<evidence type="ECO:0000256" key="6">
    <source>
        <dbReference type="ARBA" id="ARBA00023136"/>
    </source>
</evidence>
<dbReference type="SUPFAM" id="SSF90123">
    <property type="entry name" value="ABC transporter transmembrane region"/>
    <property type="match status" value="1"/>
</dbReference>
<dbReference type="InterPro" id="IPR039421">
    <property type="entry name" value="Type_1_exporter"/>
</dbReference>
<feature type="transmembrane region" description="Helical" evidence="7">
    <location>
        <begin position="29"/>
        <end position="49"/>
    </location>
</feature>
<name>A0A0S2TI94_9GAMM</name>
<dbReference type="Pfam" id="PF00664">
    <property type="entry name" value="ABC_membrane"/>
    <property type="match status" value="1"/>
</dbReference>
<evidence type="ECO:0000256" key="3">
    <source>
        <dbReference type="ARBA" id="ARBA00022741"/>
    </source>
</evidence>
<keyword evidence="5 7" id="KW-1133">Transmembrane helix</keyword>
<dbReference type="InterPro" id="IPR003593">
    <property type="entry name" value="AAA+_ATPase"/>
</dbReference>
<accession>A0A0S2TI94</accession>
<organism evidence="10 11">
    <name type="scientific">Candidatus Tenderia electrophaga</name>
    <dbReference type="NCBI Taxonomy" id="1748243"/>
    <lineage>
        <taxon>Bacteria</taxon>
        <taxon>Pseudomonadati</taxon>
        <taxon>Pseudomonadota</taxon>
        <taxon>Gammaproteobacteria</taxon>
        <taxon>Candidatus Tenderiales</taxon>
        <taxon>Candidatus Tenderiaceae</taxon>
        <taxon>Candidatus Tenderia</taxon>
    </lineage>
</organism>
<dbReference type="GO" id="GO:0016887">
    <property type="term" value="F:ATP hydrolysis activity"/>
    <property type="evidence" value="ECO:0007669"/>
    <property type="project" value="InterPro"/>
</dbReference>
<proteinExistence type="predicted"/>
<dbReference type="Gene3D" id="3.40.50.300">
    <property type="entry name" value="P-loop containing nucleotide triphosphate hydrolases"/>
    <property type="match status" value="1"/>
</dbReference>
<dbReference type="InterPro" id="IPR011918">
    <property type="entry name" value="ABC_MsbA_ATP-bd"/>
</dbReference>
<keyword evidence="4" id="KW-0067">ATP-binding</keyword>
<dbReference type="InterPro" id="IPR011527">
    <property type="entry name" value="ABC1_TM_dom"/>
</dbReference>
<comment type="subcellular location">
    <subcellularLocation>
        <location evidence="1">Cell membrane</location>
        <topology evidence="1">Multi-pass membrane protein</topology>
    </subcellularLocation>
</comment>
<dbReference type="Gene3D" id="1.20.1560.10">
    <property type="entry name" value="ABC transporter type 1, transmembrane domain"/>
    <property type="match status" value="1"/>
</dbReference>
<feature type="domain" description="ABC transmembrane type-1" evidence="9">
    <location>
        <begin position="32"/>
        <end position="313"/>
    </location>
</feature>
<reference evidence="10" key="1">
    <citation type="submission" date="2015-10" db="EMBL/GenBank/DDBJ databases">
        <title>Description of Candidatus Tenderia electrophaga gen. nov, sp. nov., an Uncultivated Electroautotroph from a Biocathode Enrichment.</title>
        <authorList>
            <person name="Eddie B.J."/>
            <person name="Malanoski A.P."/>
            <person name="Wang Z."/>
            <person name="Hall R.J."/>
            <person name="Oh S.D."/>
            <person name="Heiner C."/>
            <person name="Lin B."/>
            <person name="Strycharz-Glaven S.M."/>
        </authorList>
    </citation>
    <scope>NUCLEOTIDE SEQUENCE [LARGE SCALE GENOMIC DNA]</scope>
    <source>
        <strain evidence="10">NRL1</strain>
    </source>
</reference>
<evidence type="ECO:0000256" key="4">
    <source>
        <dbReference type="ARBA" id="ARBA00022840"/>
    </source>
</evidence>
<evidence type="ECO:0000256" key="5">
    <source>
        <dbReference type="ARBA" id="ARBA00022989"/>
    </source>
</evidence>
<dbReference type="PROSITE" id="PS00211">
    <property type="entry name" value="ABC_TRANSPORTER_1"/>
    <property type="match status" value="1"/>
</dbReference>
<dbReference type="GO" id="GO:0005886">
    <property type="term" value="C:plasma membrane"/>
    <property type="evidence" value="ECO:0007669"/>
    <property type="project" value="UniProtKB-SubCell"/>
</dbReference>
<dbReference type="InterPro" id="IPR003439">
    <property type="entry name" value="ABC_transporter-like_ATP-bd"/>
</dbReference>
<feature type="transmembrane region" description="Helical" evidence="7">
    <location>
        <begin position="170"/>
        <end position="189"/>
    </location>
</feature>
<dbReference type="Pfam" id="PF00005">
    <property type="entry name" value="ABC_tran"/>
    <property type="match status" value="1"/>
</dbReference>
<protein>
    <submittedName>
        <fullName evidence="10">ABC transporter</fullName>
    </submittedName>
</protein>
<dbReference type="EMBL" id="CP013099">
    <property type="protein sequence ID" value="ALP54801.1"/>
    <property type="molecule type" value="Genomic_DNA"/>
</dbReference>
<dbReference type="PANTHER" id="PTHR43394:SF1">
    <property type="entry name" value="ATP-BINDING CASSETTE SUB-FAMILY B MEMBER 10, MITOCHONDRIAL"/>
    <property type="match status" value="1"/>
</dbReference>
<keyword evidence="11" id="KW-1185">Reference proteome</keyword>
<dbReference type="SUPFAM" id="SSF52540">
    <property type="entry name" value="P-loop containing nucleoside triphosphate hydrolases"/>
    <property type="match status" value="1"/>
</dbReference>
<dbReference type="InterPro" id="IPR036640">
    <property type="entry name" value="ABC1_TM_sf"/>
</dbReference>
<evidence type="ECO:0000256" key="2">
    <source>
        <dbReference type="ARBA" id="ARBA00022692"/>
    </source>
</evidence>
<keyword evidence="6 7" id="KW-0472">Membrane</keyword>
<dbReference type="NCBIfam" id="TIGR02204">
    <property type="entry name" value="MsbA_rel"/>
    <property type="match status" value="1"/>
</dbReference>
<feature type="transmembrane region" description="Helical" evidence="7">
    <location>
        <begin position="253"/>
        <end position="278"/>
    </location>
</feature>
<dbReference type="Proteomes" id="UP000055136">
    <property type="component" value="Chromosome"/>
</dbReference>
<keyword evidence="3" id="KW-0547">Nucleotide-binding</keyword>
<gene>
    <name evidence="10" type="ORF">Tel_09250</name>
</gene>
<evidence type="ECO:0000313" key="10">
    <source>
        <dbReference type="EMBL" id="ALP54801.1"/>
    </source>
</evidence>
<evidence type="ECO:0000256" key="1">
    <source>
        <dbReference type="ARBA" id="ARBA00004651"/>
    </source>
</evidence>
<dbReference type="AlphaFoldDB" id="A0A0S2TI94"/>
<dbReference type="KEGG" id="tee:Tel_09250"/>
<dbReference type="GO" id="GO:0015421">
    <property type="term" value="F:ABC-type oligopeptide transporter activity"/>
    <property type="evidence" value="ECO:0007669"/>
    <property type="project" value="TreeGrafter"/>
</dbReference>
<dbReference type="GO" id="GO:0090374">
    <property type="term" value="P:oligopeptide export from mitochondrion"/>
    <property type="evidence" value="ECO:0007669"/>
    <property type="project" value="TreeGrafter"/>
</dbReference>
<dbReference type="PANTHER" id="PTHR43394">
    <property type="entry name" value="ATP-DEPENDENT PERMEASE MDL1, MITOCHONDRIAL"/>
    <property type="match status" value="1"/>
</dbReference>
<evidence type="ECO:0000259" key="9">
    <source>
        <dbReference type="PROSITE" id="PS50929"/>
    </source>
</evidence>
<dbReference type="GO" id="GO:0005524">
    <property type="term" value="F:ATP binding"/>
    <property type="evidence" value="ECO:0007669"/>
    <property type="project" value="UniProtKB-KW"/>
</dbReference>
<evidence type="ECO:0000313" key="11">
    <source>
        <dbReference type="Proteomes" id="UP000055136"/>
    </source>
</evidence>
<feature type="transmembrane region" description="Helical" evidence="7">
    <location>
        <begin position="70"/>
        <end position="91"/>
    </location>
</feature>
<dbReference type="InterPro" id="IPR027417">
    <property type="entry name" value="P-loop_NTPase"/>
</dbReference>
<dbReference type="PROSITE" id="PS50893">
    <property type="entry name" value="ABC_TRANSPORTER_2"/>
    <property type="match status" value="1"/>
</dbReference>
<evidence type="ECO:0000259" key="8">
    <source>
        <dbReference type="PROSITE" id="PS50893"/>
    </source>
</evidence>
<dbReference type="FunFam" id="3.40.50.300:FF:000218">
    <property type="entry name" value="Multidrug ABC transporter ATP-binding protein"/>
    <property type="match status" value="1"/>
</dbReference>
<dbReference type="SMART" id="SM00382">
    <property type="entry name" value="AAA"/>
    <property type="match status" value="1"/>
</dbReference>
<evidence type="ECO:0000256" key="7">
    <source>
        <dbReference type="SAM" id="Phobius"/>
    </source>
</evidence>